<feature type="transmembrane region" description="Helical" evidence="1">
    <location>
        <begin position="117"/>
        <end position="139"/>
    </location>
</feature>
<keyword evidence="1" id="KW-1133">Transmembrane helix</keyword>
<feature type="transmembrane region" description="Helical" evidence="1">
    <location>
        <begin position="176"/>
        <end position="196"/>
    </location>
</feature>
<feature type="transmembrane region" description="Helical" evidence="1">
    <location>
        <begin position="21"/>
        <end position="44"/>
    </location>
</feature>
<evidence type="ECO:0000259" key="2">
    <source>
        <dbReference type="SMART" id="SM00014"/>
    </source>
</evidence>
<dbReference type="InterPro" id="IPR000326">
    <property type="entry name" value="PAP2/HPO"/>
</dbReference>
<dbReference type="InterPro" id="IPR036938">
    <property type="entry name" value="PAP2/HPO_sf"/>
</dbReference>
<name>A0A9D9E6X7_9SPIR</name>
<dbReference type="AlphaFoldDB" id="A0A9D9E6X7"/>
<gene>
    <name evidence="3" type="ORF">IAC42_02110</name>
</gene>
<dbReference type="PANTHER" id="PTHR14969:SF13">
    <property type="entry name" value="AT30094P"/>
    <property type="match status" value="1"/>
</dbReference>
<dbReference type="Proteomes" id="UP000823633">
    <property type="component" value="Unassembled WGS sequence"/>
</dbReference>
<dbReference type="Gene3D" id="1.20.144.10">
    <property type="entry name" value="Phosphatidic acid phosphatase type 2/haloperoxidase"/>
    <property type="match status" value="1"/>
</dbReference>
<dbReference type="PANTHER" id="PTHR14969">
    <property type="entry name" value="SPHINGOSINE-1-PHOSPHATE PHOSPHOHYDROLASE"/>
    <property type="match status" value="1"/>
</dbReference>
<feature type="transmembrane region" description="Helical" evidence="1">
    <location>
        <begin position="238"/>
        <end position="257"/>
    </location>
</feature>
<comment type="caution">
    <text evidence="3">The sequence shown here is derived from an EMBL/GenBank/DDBJ whole genome shotgun (WGS) entry which is preliminary data.</text>
</comment>
<reference evidence="3" key="2">
    <citation type="journal article" date="2021" name="PeerJ">
        <title>Extensive microbial diversity within the chicken gut microbiome revealed by metagenomics and culture.</title>
        <authorList>
            <person name="Gilroy R."/>
            <person name="Ravi A."/>
            <person name="Getino M."/>
            <person name="Pursley I."/>
            <person name="Horton D.L."/>
            <person name="Alikhan N.F."/>
            <person name="Baker D."/>
            <person name="Gharbi K."/>
            <person name="Hall N."/>
            <person name="Watson M."/>
            <person name="Adriaenssens E.M."/>
            <person name="Foster-Nyarko E."/>
            <person name="Jarju S."/>
            <person name="Secka A."/>
            <person name="Antonio M."/>
            <person name="Oren A."/>
            <person name="Chaudhuri R.R."/>
            <person name="La Ragione R."/>
            <person name="Hildebrand F."/>
            <person name="Pallen M.J."/>
        </authorList>
    </citation>
    <scope>NUCLEOTIDE SEQUENCE</scope>
    <source>
        <strain evidence="3">11167</strain>
    </source>
</reference>
<feature type="domain" description="Phosphatidic acid phosphatase type 2/haloperoxidase" evidence="2">
    <location>
        <begin position="50"/>
        <end position="160"/>
    </location>
</feature>
<keyword evidence="1" id="KW-0812">Transmembrane</keyword>
<dbReference type="EMBL" id="JADIMU010000016">
    <property type="protein sequence ID" value="MBO8442542.1"/>
    <property type="molecule type" value="Genomic_DNA"/>
</dbReference>
<dbReference type="SMART" id="SM00014">
    <property type="entry name" value="acidPPc"/>
    <property type="match status" value="1"/>
</dbReference>
<accession>A0A9D9E6X7</accession>
<evidence type="ECO:0000313" key="3">
    <source>
        <dbReference type="EMBL" id="MBO8442542.1"/>
    </source>
</evidence>
<feature type="transmembrane region" description="Helical" evidence="1">
    <location>
        <begin position="277"/>
        <end position="294"/>
    </location>
</feature>
<evidence type="ECO:0000256" key="1">
    <source>
        <dbReference type="SAM" id="Phobius"/>
    </source>
</evidence>
<dbReference type="Pfam" id="PF01569">
    <property type="entry name" value="PAP2"/>
    <property type="match status" value="1"/>
</dbReference>
<proteinExistence type="predicted"/>
<protein>
    <submittedName>
        <fullName evidence="3">Phosphatase PAP2 family protein</fullName>
    </submittedName>
</protein>
<organism evidence="3 4">
    <name type="scientific">Candidatus Aphodenecus pullistercoris</name>
    <dbReference type="NCBI Taxonomy" id="2840669"/>
    <lineage>
        <taxon>Bacteria</taxon>
        <taxon>Pseudomonadati</taxon>
        <taxon>Spirochaetota</taxon>
        <taxon>Spirochaetia</taxon>
        <taxon>Spirochaetales</taxon>
        <taxon>Candidatus Aphodenecus</taxon>
    </lineage>
</organism>
<feature type="transmembrane region" description="Helical" evidence="1">
    <location>
        <begin position="145"/>
        <end position="164"/>
    </location>
</feature>
<sequence>MQYDFLVRLQELSSPLLDAAANILSLLGEQGVMIVVLVVIYYIVGKKEAFAVFSSLLIAEVVTNTIKAVVRAPRPFMVHPTLAADRLETATGYSFPSGHTTGAAAFYPALARLNGKAWAIAVAIVLAILIGLSRNYLAVHWPVDVIVGLMIGLVSSLALSPHLAKWYEDEEKRLKFCRIACPISLAAALLLTAHMSLLGGDERAWGDLMRLLALSGGAWAGCMLETRKVSFRVQHRPLKAVAVIGLTLVGVIGIMALKPLFPSPFDQLGAFIRYSILGLWAIGLSPLICLRLGLLDSASSDS</sequence>
<reference evidence="3" key="1">
    <citation type="submission" date="2020-10" db="EMBL/GenBank/DDBJ databases">
        <authorList>
            <person name="Gilroy R."/>
        </authorList>
    </citation>
    <scope>NUCLEOTIDE SEQUENCE</scope>
    <source>
        <strain evidence="3">11167</strain>
    </source>
</reference>
<evidence type="ECO:0000313" key="4">
    <source>
        <dbReference type="Proteomes" id="UP000823633"/>
    </source>
</evidence>
<dbReference type="SUPFAM" id="SSF48317">
    <property type="entry name" value="Acid phosphatase/Vanadium-dependent haloperoxidase"/>
    <property type="match status" value="1"/>
</dbReference>
<feature type="transmembrane region" description="Helical" evidence="1">
    <location>
        <begin position="208"/>
        <end position="226"/>
    </location>
</feature>
<keyword evidence="1" id="KW-0472">Membrane</keyword>